<evidence type="ECO:0000256" key="7">
    <source>
        <dbReference type="SAM" id="MobiDB-lite"/>
    </source>
</evidence>
<dbReference type="HAMAP" id="MF_01373">
    <property type="entry name" value="LpqB_lipoprot"/>
    <property type="match status" value="1"/>
</dbReference>
<dbReference type="EMBL" id="LKST01000002">
    <property type="protein sequence ID" value="KQB84134.1"/>
    <property type="molecule type" value="Genomic_DNA"/>
</dbReference>
<keyword evidence="1" id="KW-1003">Cell membrane</keyword>
<dbReference type="OrthoDB" id="3226781at2"/>
<keyword evidence="10" id="KW-1185">Reference proteome</keyword>
<dbReference type="GO" id="GO:0005886">
    <property type="term" value="C:plasma membrane"/>
    <property type="evidence" value="ECO:0007669"/>
    <property type="project" value="UniProtKB-SubCell"/>
</dbReference>
<protein>
    <recommendedName>
        <fullName evidence="6">Lipoprotein LpqB</fullName>
    </recommendedName>
</protein>
<dbReference type="AlphaFoldDB" id="A0A0Q1ABZ1"/>
<feature type="domain" description="GerMN" evidence="8">
    <location>
        <begin position="219"/>
        <end position="302"/>
    </location>
</feature>
<dbReference type="InterPro" id="IPR023959">
    <property type="entry name" value="LpqB"/>
</dbReference>
<evidence type="ECO:0000256" key="6">
    <source>
        <dbReference type="HAMAP-Rule" id="MF_01373"/>
    </source>
</evidence>
<dbReference type="RefSeq" id="WP_055122132.1">
    <property type="nucleotide sequence ID" value="NZ_LKST01000002.1"/>
</dbReference>
<reference evidence="9 10" key="1">
    <citation type="submission" date="2015-10" db="EMBL/GenBank/DDBJ databases">
        <title>Corynebacteirum lowii and Corynebacterium oculi species nova, derived from human clinical disease and and emended description of Corynebacterium mastiditis.</title>
        <authorList>
            <person name="Bernard K."/>
            <person name="Pacheco A.L."/>
            <person name="Mcdougall C."/>
            <person name="Burtx T."/>
            <person name="Weibe D."/>
            <person name="Tyler S."/>
            <person name="Olson A.B."/>
            <person name="Cnockaert M."/>
            <person name="Eguchi H."/>
            <person name="Kuwahara T."/>
            <person name="Nakayama-Imaohji H."/>
            <person name="Boudewijins M."/>
            <person name="Van Hoecke F."/>
            <person name="Bernier A.-M."/>
            <person name="Vandamme P."/>
        </authorList>
    </citation>
    <scope>NUCLEOTIDE SEQUENCE [LARGE SCALE GENOMIC DNA]</scope>
    <source>
        <strain evidence="9 10">NML 130210</strain>
    </source>
</reference>
<dbReference type="Pfam" id="PF10646">
    <property type="entry name" value="Germane"/>
    <property type="match status" value="1"/>
</dbReference>
<dbReference type="Pfam" id="PF25976">
    <property type="entry name" value="LpqB_N"/>
    <property type="match status" value="1"/>
</dbReference>
<dbReference type="InterPro" id="IPR059026">
    <property type="entry name" value="LpqB_N"/>
</dbReference>
<dbReference type="Proteomes" id="UP000050517">
    <property type="component" value="Unassembled WGS sequence"/>
</dbReference>
<keyword evidence="4" id="KW-0564">Palmitate</keyword>
<feature type="region of interest" description="Disordered" evidence="7">
    <location>
        <begin position="447"/>
        <end position="486"/>
    </location>
</feature>
<feature type="compositionally biased region" description="Low complexity" evidence="7">
    <location>
        <begin position="458"/>
        <end position="482"/>
    </location>
</feature>
<dbReference type="InterPro" id="IPR019606">
    <property type="entry name" value="GerMN"/>
</dbReference>
<proteinExistence type="inferred from homology"/>
<name>A0A0Q1ABZ1_9CORY</name>
<gene>
    <name evidence="6 9" type="primary">lpqB</name>
    <name evidence="9" type="ORF">Cocul_00931</name>
</gene>
<evidence type="ECO:0000256" key="2">
    <source>
        <dbReference type="ARBA" id="ARBA00022729"/>
    </source>
</evidence>
<evidence type="ECO:0000313" key="9">
    <source>
        <dbReference type="EMBL" id="KQB84134.1"/>
    </source>
</evidence>
<organism evidence="9 10">
    <name type="scientific">Corynebacterium oculi</name>
    <dbReference type="NCBI Taxonomy" id="1544416"/>
    <lineage>
        <taxon>Bacteria</taxon>
        <taxon>Bacillati</taxon>
        <taxon>Actinomycetota</taxon>
        <taxon>Actinomycetes</taxon>
        <taxon>Mycobacteriales</taxon>
        <taxon>Corynebacteriaceae</taxon>
        <taxon>Corynebacterium</taxon>
    </lineage>
</organism>
<dbReference type="STRING" id="1544416.Cocul_00931"/>
<evidence type="ECO:0000256" key="4">
    <source>
        <dbReference type="ARBA" id="ARBA00023139"/>
    </source>
</evidence>
<dbReference type="PATRIC" id="fig|1544416.3.peg.936"/>
<sequence length="625" mass="66474">MMNPRITPSLRSSGRPRRRRTATTIVAVVCSVSLVGACSTLPRNSEPRALRAFSSAPREPEQTIVPEQDADPGVLLRDFFQASANPSQNYQSARAFLSSDLAASWPKQQSIRVIEGMETSTEPGSTDSKHTLRIRANVIGEMDAEGSFVPLNERMETSVVFERDEDDQWRMTTLPGVVIIERTDLRNHYEPRTLYFPSKNGKNLVSDRRWVYRGQEDVRDTLLGMMLHGPSETILPAVRSDIPQNASLSVSTSGVLRFAGMSGLDREQRIAFAAQVVWTLAGANIGGPYTIEIDGTPVAEGLEEITTDDVAEYNPEVGSTTVTPLYAVSEDGALVTVSANTAEPVPGELGVAGAMKEADITADGHIALTRSSGDRSRLFLGKVTGGVEEALEATSITRPSFEQGTSAAWAVIDGSEVVRAVRSSSTGELVHTTVNTSALSAMWRTENTASTERAGNGTEAAPTTASASPSASSDPAEQSSAPITELRLSPSGARAAIIIDSRVYVGIVDKTEAGGRAIVNPMEVSPQLAGRVTAVDWSTDGSLLVGTSEAGSPLFRVEQDGSETAPIASATVSAPVTAVADSADRLYLTDSLAIRMMPDAPSGEEAYWREVPGLQGTRATPIVVH</sequence>
<comment type="similarity">
    <text evidence="6">Belongs to the LpqB lipoprotein family.</text>
</comment>
<evidence type="ECO:0000256" key="3">
    <source>
        <dbReference type="ARBA" id="ARBA00023136"/>
    </source>
</evidence>
<dbReference type="Pfam" id="PF10647">
    <property type="entry name" value="Gmad1"/>
    <property type="match status" value="1"/>
</dbReference>
<dbReference type="SUPFAM" id="SSF82171">
    <property type="entry name" value="DPP6 N-terminal domain-like"/>
    <property type="match status" value="1"/>
</dbReference>
<comment type="subcellular location">
    <subcellularLocation>
        <location evidence="6">Cell membrane</location>
        <topology evidence="6">Lipid-anchor</topology>
    </subcellularLocation>
</comment>
<keyword evidence="2" id="KW-0732">Signal</keyword>
<evidence type="ECO:0000313" key="10">
    <source>
        <dbReference type="Proteomes" id="UP000050517"/>
    </source>
</evidence>
<keyword evidence="3" id="KW-0472">Membrane</keyword>
<accession>A0A0Q1ABZ1</accession>
<comment type="caution">
    <text evidence="9">The sequence shown here is derived from an EMBL/GenBank/DDBJ whole genome shotgun (WGS) entry which is preliminary data.</text>
</comment>
<evidence type="ECO:0000256" key="1">
    <source>
        <dbReference type="ARBA" id="ARBA00022475"/>
    </source>
</evidence>
<keyword evidence="5 9" id="KW-0449">Lipoprotein</keyword>
<evidence type="ECO:0000259" key="8">
    <source>
        <dbReference type="SMART" id="SM00909"/>
    </source>
</evidence>
<dbReference type="SMART" id="SM00909">
    <property type="entry name" value="Germane"/>
    <property type="match status" value="1"/>
</dbReference>
<evidence type="ECO:0000256" key="5">
    <source>
        <dbReference type="ARBA" id="ARBA00023288"/>
    </source>
</evidence>
<dbReference type="InterPro" id="IPR018910">
    <property type="entry name" value="LpqB_C"/>
</dbReference>